<dbReference type="InterPro" id="IPR053714">
    <property type="entry name" value="Iso_Racemase_Enz_sf"/>
</dbReference>
<dbReference type="PANTHER" id="PTHR40267:SF1">
    <property type="entry name" value="BLR3294 PROTEIN"/>
    <property type="match status" value="1"/>
</dbReference>
<gene>
    <name evidence="1" type="ORF">GCM10010319_21820</name>
</gene>
<organism evidence="1 2">
    <name type="scientific">Streptomyces blastmyceticus</name>
    <dbReference type="NCBI Taxonomy" id="68180"/>
    <lineage>
        <taxon>Bacteria</taxon>
        <taxon>Bacillati</taxon>
        <taxon>Actinomycetota</taxon>
        <taxon>Actinomycetes</taxon>
        <taxon>Kitasatosporales</taxon>
        <taxon>Streptomycetaceae</taxon>
        <taxon>Streptomyces</taxon>
    </lineage>
</organism>
<dbReference type="EMBL" id="BAAABW010000013">
    <property type="protein sequence ID" value="GAA0345173.1"/>
    <property type="molecule type" value="Genomic_DNA"/>
</dbReference>
<dbReference type="PANTHER" id="PTHR40267">
    <property type="entry name" value="BLR3294 PROTEIN"/>
    <property type="match status" value="1"/>
</dbReference>
<accession>A0ABP3GGQ7</accession>
<proteinExistence type="predicted"/>
<dbReference type="Proteomes" id="UP001500063">
    <property type="component" value="Unassembled WGS sequence"/>
</dbReference>
<evidence type="ECO:0000313" key="1">
    <source>
        <dbReference type="EMBL" id="GAA0345173.1"/>
    </source>
</evidence>
<dbReference type="Gene3D" id="3.40.50.12500">
    <property type="match status" value="1"/>
</dbReference>
<dbReference type="Pfam" id="PF17645">
    <property type="entry name" value="Amdase"/>
    <property type="match status" value="1"/>
</dbReference>
<keyword evidence="2" id="KW-1185">Reference proteome</keyword>
<evidence type="ECO:0000313" key="2">
    <source>
        <dbReference type="Proteomes" id="UP001500063"/>
    </source>
</evidence>
<protein>
    <submittedName>
        <fullName evidence="1">Aspartate/glutamate racemase family protein</fullName>
    </submittedName>
</protein>
<dbReference type="InterPro" id="IPR026286">
    <property type="entry name" value="MaiA/AMDase"/>
</dbReference>
<dbReference type="PIRSF" id="PIRSF015736">
    <property type="entry name" value="MI"/>
    <property type="match status" value="1"/>
</dbReference>
<dbReference type="RefSeq" id="WP_344117567.1">
    <property type="nucleotide sequence ID" value="NZ_BAAABW010000013.1"/>
</dbReference>
<comment type="caution">
    <text evidence="1">The sequence shown here is derived from an EMBL/GenBank/DDBJ whole genome shotgun (WGS) entry which is preliminary data.</text>
</comment>
<sequence>MPATETPSLPRVGLLIPSSNTVMERDLRSSLEDVADLYSARMHLVETTEDAEAAMLDTYLPQTIEDIASLRPAVTVFGCTSAGALRGPDYDRDLCARIADRTRSRAVSTIASVSAAISGTGRHRVAVLTPYVDELNVKIRSSLISGGLEVLGIEGFGIEDSFRLAEPTPREIADRALTLIGRVRPEVLFISCTNFRALEAVDEIESAAGIPVVTSNGAVAAAVRKALSEAR</sequence>
<reference evidence="2" key="1">
    <citation type="journal article" date="2019" name="Int. J. Syst. Evol. Microbiol.">
        <title>The Global Catalogue of Microorganisms (GCM) 10K type strain sequencing project: providing services to taxonomists for standard genome sequencing and annotation.</title>
        <authorList>
            <consortium name="The Broad Institute Genomics Platform"/>
            <consortium name="The Broad Institute Genome Sequencing Center for Infectious Disease"/>
            <person name="Wu L."/>
            <person name="Ma J."/>
        </authorList>
    </citation>
    <scope>NUCLEOTIDE SEQUENCE [LARGE SCALE GENOMIC DNA]</scope>
    <source>
        <strain evidence="2">JCM 4565</strain>
    </source>
</reference>
<name>A0ABP3GGQ7_9ACTN</name>